<dbReference type="InterPro" id="IPR011335">
    <property type="entry name" value="Restrct_endonuc-II-like"/>
</dbReference>
<reference evidence="3" key="1">
    <citation type="submission" date="2022-07" db="EMBL/GenBank/DDBJ databases">
        <title>Taxonomic analysis of Microcella humidisoli nov. sp., isolated from riverside soil.</title>
        <authorList>
            <person name="Molina K.M."/>
            <person name="Kim S.B."/>
        </authorList>
    </citation>
    <scope>NUCLEOTIDE SEQUENCE</scope>
    <source>
        <strain evidence="3">MMS21-STM10</strain>
    </source>
</reference>
<dbReference type="PANTHER" id="PTHR34039">
    <property type="entry name" value="UPF0102 PROTEIN YRAN"/>
    <property type="match status" value="1"/>
</dbReference>
<sequence length="117" mass="12660">MARKDELGRTGEQLAVEHLEREGYEILDRNWRCAIGEIDVIAQHGPTTVVVEVKTRSGVGFGHPLDAVTPRKLARLRRLAGAWCAATGRGASALRIDVIGVIASRDGVVIDHVRQAG</sequence>
<dbReference type="NCBIfam" id="NF009154">
    <property type="entry name" value="PRK12497.3-3"/>
    <property type="match status" value="1"/>
</dbReference>
<dbReference type="Pfam" id="PF02021">
    <property type="entry name" value="UPF0102"/>
    <property type="match status" value="1"/>
</dbReference>
<organism evidence="3 4">
    <name type="scientific">Microcella humidisoli</name>
    <dbReference type="NCBI Taxonomy" id="2963406"/>
    <lineage>
        <taxon>Bacteria</taxon>
        <taxon>Bacillati</taxon>
        <taxon>Actinomycetota</taxon>
        <taxon>Actinomycetes</taxon>
        <taxon>Micrococcales</taxon>
        <taxon>Microbacteriaceae</taxon>
        <taxon>Microcella</taxon>
    </lineage>
</organism>
<evidence type="ECO:0000313" key="3">
    <source>
        <dbReference type="EMBL" id="UTT61802.1"/>
    </source>
</evidence>
<keyword evidence="4" id="KW-1185">Reference proteome</keyword>
<dbReference type="SUPFAM" id="SSF52980">
    <property type="entry name" value="Restriction endonuclease-like"/>
    <property type="match status" value="1"/>
</dbReference>
<protein>
    <recommendedName>
        <fullName evidence="2">UPF0102 protein NNL39_08935</fullName>
    </recommendedName>
</protein>
<dbReference type="PANTHER" id="PTHR34039:SF1">
    <property type="entry name" value="UPF0102 PROTEIN YRAN"/>
    <property type="match status" value="1"/>
</dbReference>
<dbReference type="RefSeq" id="WP_255158943.1">
    <property type="nucleotide sequence ID" value="NZ_CP101497.1"/>
</dbReference>
<dbReference type="CDD" id="cd20736">
    <property type="entry name" value="PoNe_Nuclease"/>
    <property type="match status" value="1"/>
</dbReference>
<dbReference type="NCBIfam" id="NF009150">
    <property type="entry name" value="PRK12497.1-3"/>
    <property type="match status" value="1"/>
</dbReference>
<accession>A0ABY5FV33</accession>
<dbReference type="EMBL" id="CP101497">
    <property type="protein sequence ID" value="UTT61802.1"/>
    <property type="molecule type" value="Genomic_DNA"/>
</dbReference>
<proteinExistence type="inferred from homology"/>
<gene>
    <name evidence="3" type="ORF">NNL39_08935</name>
</gene>
<evidence type="ECO:0000313" key="4">
    <source>
        <dbReference type="Proteomes" id="UP001060039"/>
    </source>
</evidence>
<dbReference type="HAMAP" id="MF_00048">
    <property type="entry name" value="UPF0102"/>
    <property type="match status" value="1"/>
</dbReference>
<dbReference type="InterPro" id="IPR011856">
    <property type="entry name" value="tRNA_endonuc-like_dom_sf"/>
</dbReference>
<dbReference type="Proteomes" id="UP001060039">
    <property type="component" value="Chromosome"/>
</dbReference>
<comment type="similarity">
    <text evidence="1 2">Belongs to the UPF0102 family.</text>
</comment>
<evidence type="ECO:0000256" key="1">
    <source>
        <dbReference type="ARBA" id="ARBA00006738"/>
    </source>
</evidence>
<evidence type="ECO:0000256" key="2">
    <source>
        <dbReference type="HAMAP-Rule" id="MF_00048"/>
    </source>
</evidence>
<dbReference type="Gene3D" id="3.40.1350.10">
    <property type="match status" value="1"/>
</dbReference>
<dbReference type="InterPro" id="IPR003509">
    <property type="entry name" value="UPF0102_YraN-like"/>
</dbReference>
<name>A0ABY5FV33_9MICO</name>